<dbReference type="RefSeq" id="WP_152756506.1">
    <property type="nucleotide sequence ID" value="NZ_WHLY01000002.1"/>
</dbReference>
<evidence type="ECO:0000313" key="3">
    <source>
        <dbReference type="Proteomes" id="UP000479293"/>
    </source>
</evidence>
<dbReference type="EMBL" id="WHLY01000002">
    <property type="protein sequence ID" value="MPR32216.1"/>
    <property type="molecule type" value="Genomic_DNA"/>
</dbReference>
<keyword evidence="1" id="KW-1133">Transmembrane helix</keyword>
<comment type="caution">
    <text evidence="2">The sequence shown here is derived from an EMBL/GenBank/DDBJ whole genome shotgun (WGS) entry which is preliminary data.</text>
</comment>
<protein>
    <recommendedName>
        <fullName evidence="4">Prenyltransferase</fullName>
    </recommendedName>
</protein>
<feature type="transmembrane region" description="Helical" evidence="1">
    <location>
        <begin position="114"/>
        <end position="132"/>
    </location>
</feature>
<sequence length="282" mass="32210">MSESNPPPYRFRASHLHWLSLDVVAGAVVSHIAANRMPTGKQPLNAWVTVILGLVVLGIYTLDHLLDNRKPEQPRTQRHAFIREHEAVIWRITLGSLGLAALLSWLIPRYLWEFGLGMVILVALYLWGVSRIPMKSHQQALKEPITSLIYAAGVWGSTWFLGDSVTWESIVLGIIFYLITVQSLLLFSHIEAIQYREVFNMARWLKRPLTLGILKGISLITLIVCLVVCFLTEYHFTQRLSVLFILMSLVHYWMVLNPEKVVSDERFRLVGELVFIMPGLVL</sequence>
<dbReference type="Proteomes" id="UP000479293">
    <property type="component" value="Unassembled WGS sequence"/>
</dbReference>
<evidence type="ECO:0000256" key="1">
    <source>
        <dbReference type="SAM" id="Phobius"/>
    </source>
</evidence>
<keyword evidence="1" id="KW-0472">Membrane</keyword>
<feature type="transmembrane region" description="Helical" evidence="1">
    <location>
        <begin position="240"/>
        <end position="256"/>
    </location>
</feature>
<feature type="transmembrane region" description="Helical" evidence="1">
    <location>
        <begin position="87"/>
        <end position="108"/>
    </location>
</feature>
<evidence type="ECO:0008006" key="4">
    <source>
        <dbReference type="Google" id="ProtNLM"/>
    </source>
</evidence>
<feature type="transmembrane region" description="Helical" evidence="1">
    <location>
        <begin position="144"/>
        <end position="161"/>
    </location>
</feature>
<feature type="transmembrane region" description="Helical" evidence="1">
    <location>
        <begin position="209"/>
        <end position="234"/>
    </location>
</feature>
<evidence type="ECO:0000313" key="2">
    <source>
        <dbReference type="EMBL" id="MPR32216.1"/>
    </source>
</evidence>
<accession>A0A7C9B9W7</accession>
<feature type="transmembrane region" description="Helical" evidence="1">
    <location>
        <begin position="46"/>
        <end position="66"/>
    </location>
</feature>
<organism evidence="2 3">
    <name type="scientific">Salmonirosea aquatica</name>
    <dbReference type="NCBI Taxonomy" id="2654236"/>
    <lineage>
        <taxon>Bacteria</taxon>
        <taxon>Pseudomonadati</taxon>
        <taxon>Bacteroidota</taxon>
        <taxon>Cytophagia</taxon>
        <taxon>Cytophagales</taxon>
        <taxon>Spirosomataceae</taxon>
        <taxon>Salmonirosea</taxon>
    </lineage>
</organism>
<gene>
    <name evidence="2" type="ORF">GBK04_02355</name>
</gene>
<dbReference type="AlphaFoldDB" id="A0A7C9B9W7"/>
<proteinExistence type="predicted"/>
<keyword evidence="1" id="KW-0812">Transmembrane</keyword>
<keyword evidence="3" id="KW-1185">Reference proteome</keyword>
<reference evidence="2 3" key="1">
    <citation type="submission" date="2019-10" db="EMBL/GenBank/DDBJ databases">
        <title>Draft Genome Sequence of Cytophagaceae sp. SJW1-29.</title>
        <authorList>
            <person name="Choi A."/>
        </authorList>
    </citation>
    <scope>NUCLEOTIDE SEQUENCE [LARGE SCALE GENOMIC DNA]</scope>
    <source>
        <strain evidence="2 3">SJW1-29</strain>
    </source>
</reference>
<name>A0A7C9B9W7_9BACT</name>
<feature type="transmembrane region" description="Helical" evidence="1">
    <location>
        <begin position="167"/>
        <end position="188"/>
    </location>
</feature>